<reference evidence="2 3" key="1">
    <citation type="submission" date="2019-02" db="EMBL/GenBank/DDBJ databases">
        <title>Pedobacter sp. RP-3-11 sp. nov., isolated from Arctic soil.</title>
        <authorList>
            <person name="Dahal R.H."/>
        </authorList>
    </citation>
    <scope>NUCLEOTIDE SEQUENCE [LARGE SCALE GENOMIC DNA]</scope>
    <source>
        <strain evidence="2 3">RP-3-11</strain>
    </source>
</reference>
<proteinExistence type="predicted"/>
<comment type="caution">
    <text evidence="2">The sequence shown here is derived from an EMBL/GenBank/DDBJ whole genome shotgun (WGS) entry which is preliminary data.</text>
</comment>
<accession>A0A4R0P440</accession>
<keyword evidence="1" id="KW-0175">Coiled coil</keyword>
<evidence type="ECO:0000313" key="2">
    <source>
        <dbReference type="EMBL" id="TCD11633.1"/>
    </source>
</evidence>
<evidence type="ECO:0000313" key="3">
    <source>
        <dbReference type="Proteomes" id="UP000291485"/>
    </source>
</evidence>
<name>A0A4R0P440_9SPHI</name>
<dbReference type="RefSeq" id="WP_131556883.1">
    <property type="nucleotide sequence ID" value="NZ_SJSN01000003.1"/>
</dbReference>
<feature type="coiled-coil region" evidence="1">
    <location>
        <begin position="3"/>
        <end position="31"/>
    </location>
</feature>
<protein>
    <submittedName>
        <fullName evidence="2">Uncharacterized protein</fullName>
    </submittedName>
</protein>
<keyword evidence="3" id="KW-1185">Reference proteome</keyword>
<dbReference type="OrthoDB" id="9990697at2"/>
<dbReference type="AlphaFoldDB" id="A0A4R0P440"/>
<sequence>MHESEIKNKALKEKKELEQQINELITNYETRWRKHWLNVSLIPISGLKNNLPYDQQKGGRIQLFLNT</sequence>
<gene>
    <name evidence="2" type="ORF">EZ449_05070</name>
</gene>
<evidence type="ECO:0000256" key="1">
    <source>
        <dbReference type="SAM" id="Coils"/>
    </source>
</evidence>
<dbReference type="Proteomes" id="UP000291485">
    <property type="component" value="Unassembled WGS sequence"/>
</dbReference>
<organism evidence="2 3">
    <name type="scientific">Pedobacter frigidisoli</name>
    <dbReference type="NCBI Taxonomy" id="2530455"/>
    <lineage>
        <taxon>Bacteria</taxon>
        <taxon>Pseudomonadati</taxon>
        <taxon>Bacteroidota</taxon>
        <taxon>Sphingobacteriia</taxon>
        <taxon>Sphingobacteriales</taxon>
        <taxon>Sphingobacteriaceae</taxon>
        <taxon>Pedobacter</taxon>
    </lineage>
</organism>
<dbReference type="EMBL" id="SJSN01000003">
    <property type="protein sequence ID" value="TCD11633.1"/>
    <property type="molecule type" value="Genomic_DNA"/>
</dbReference>